<feature type="domain" description="MoaB/Mog" evidence="14">
    <location>
        <begin position="182"/>
        <end position="320"/>
    </location>
</feature>
<dbReference type="SMART" id="SM00852">
    <property type="entry name" value="MoCF_biosynth"/>
    <property type="match status" value="1"/>
</dbReference>
<dbReference type="Gene3D" id="3.90.105.10">
    <property type="entry name" value="Molybdopterin biosynthesis moea protein, domain 2"/>
    <property type="match status" value="1"/>
</dbReference>
<evidence type="ECO:0000256" key="3">
    <source>
        <dbReference type="ARBA" id="ARBA00005046"/>
    </source>
</evidence>
<evidence type="ECO:0000256" key="2">
    <source>
        <dbReference type="ARBA" id="ARBA00002901"/>
    </source>
</evidence>
<dbReference type="EMBL" id="LGSS01000005">
    <property type="protein sequence ID" value="KNF08758.1"/>
    <property type="molecule type" value="Genomic_DNA"/>
</dbReference>
<dbReference type="InterPro" id="IPR036688">
    <property type="entry name" value="MoeA_C_domain_IV_sf"/>
</dbReference>
<evidence type="ECO:0000256" key="7">
    <source>
        <dbReference type="ARBA" id="ARBA00022505"/>
    </source>
</evidence>
<keyword evidence="16" id="KW-1185">Reference proteome</keyword>
<evidence type="ECO:0000256" key="9">
    <source>
        <dbReference type="ARBA" id="ARBA00022723"/>
    </source>
</evidence>
<dbReference type="InterPro" id="IPR036135">
    <property type="entry name" value="MoeA_linker/N_sf"/>
</dbReference>
<evidence type="ECO:0000256" key="13">
    <source>
        <dbReference type="RuleBase" id="RU365090"/>
    </source>
</evidence>
<evidence type="ECO:0000256" key="11">
    <source>
        <dbReference type="ARBA" id="ARBA00023150"/>
    </source>
</evidence>
<keyword evidence="11 13" id="KW-0501">Molybdenum cofactor biosynthesis</keyword>
<dbReference type="InterPro" id="IPR036425">
    <property type="entry name" value="MoaB/Mog-like_dom_sf"/>
</dbReference>
<evidence type="ECO:0000256" key="6">
    <source>
        <dbReference type="ARBA" id="ARBA00021108"/>
    </source>
</evidence>
<dbReference type="AlphaFoldDB" id="A0A0L0WB78"/>
<dbReference type="Gene3D" id="3.40.980.10">
    <property type="entry name" value="MoaB/Mog-like domain"/>
    <property type="match status" value="1"/>
</dbReference>
<dbReference type="InterPro" id="IPR005110">
    <property type="entry name" value="MoeA_linker/N"/>
</dbReference>
<dbReference type="GO" id="GO:0046872">
    <property type="term" value="F:metal ion binding"/>
    <property type="evidence" value="ECO:0007669"/>
    <property type="project" value="UniProtKB-UniRule"/>
</dbReference>
<dbReference type="InterPro" id="IPR001453">
    <property type="entry name" value="MoaB/Mog_dom"/>
</dbReference>
<dbReference type="PATRIC" id="fig|1503.3.peg.2588"/>
<dbReference type="Gene3D" id="2.170.190.11">
    <property type="entry name" value="Molybdopterin biosynthesis moea protein, domain 3"/>
    <property type="match status" value="1"/>
</dbReference>
<dbReference type="SUPFAM" id="SSF53218">
    <property type="entry name" value="Molybdenum cofactor biosynthesis proteins"/>
    <property type="match status" value="1"/>
</dbReference>
<dbReference type="PANTHER" id="PTHR10192:SF5">
    <property type="entry name" value="GEPHYRIN"/>
    <property type="match status" value="1"/>
</dbReference>
<comment type="caution">
    <text evidence="15">The sequence shown here is derived from an EMBL/GenBank/DDBJ whole genome shotgun (WGS) entry which is preliminary data.</text>
</comment>
<dbReference type="OrthoDB" id="9804758at2"/>
<evidence type="ECO:0000256" key="5">
    <source>
        <dbReference type="ARBA" id="ARBA00013269"/>
    </source>
</evidence>
<keyword evidence="8 13" id="KW-0808">Transferase</keyword>
<accession>A0A0L0WB78</accession>
<dbReference type="Proteomes" id="UP000037267">
    <property type="component" value="Unassembled WGS sequence"/>
</dbReference>
<dbReference type="Pfam" id="PF00994">
    <property type="entry name" value="MoCF_biosynth"/>
    <property type="match status" value="1"/>
</dbReference>
<sequence>MLKNISLEEAKFILLSKIKTTDIERVNLTSSLGRILARDIFAMNNVPNFSRSPLDGYAVIAEDIKFADKNNPTILKVIGEVPAGYVFKGKAEKNTAVKIMTGAPIPDGYNAIIKKEDTDEGVEYVNIYRTSLPYQNVVPVGEDIQKGKKIMEKGTKIHPGCIGILASLGMENVEVYRKPKIGILSTGTELVELGDELKEGQIYNSNLYSIGAIITECGGEPVYLGTVRDDIDTISKSIQSGIQSCDIILSTGGASVGDYDLIGKVYENIGANTLFWRVKMKPGTPVLAAEKEDKILIGLSGNPGAALISFENIVKPLIKKLQGLIDWEPTKIKGIMMDDFNKFSNQRRFLRVRVERLENTYGIYLSGKQNPGVLTSLLTCNALVDVPVNTPFLSKGQEVEAILLKEGGL</sequence>
<evidence type="ECO:0000256" key="4">
    <source>
        <dbReference type="ARBA" id="ARBA00010763"/>
    </source>
</evidence>
<evidence type="ECO:0000256" key="8">
    <source>
        <dbReference type="ARBA" id="ARBA00022679"/>
    </source>
</evidence>
<dbReference type="GO" id="GO:0061599">
    <property type="term" value="F:molybdopterin molybdotransferase activity"/>
    <property type="evidence" value="ECO:0007669"/>
    <property type="project" value="UniProtKB-UniRule"/>
</dbReference>
<comment type="pathway">
    <text evidence="3 13">Cofactor biosynthesis; molybdopterin biosynthesis.</text>
</comment>
<dbReference type="SUPFAM" id="SSF63867">
    <property type="entry name" value="MoeA C-terminal domain-like"/>
    <property type="match status" value="1"/>
</dbReference>
<dbReference type="SUPFAM" id="SSF63882">
    <property type="entry name" value="MoeA N-terminal region -like"/>
    <property type="match status" value="1"/>
</dbReference>
<proteinExistence type="inferred from homology"/>
<evidence type="ECO:0000256" key="12">
    <source>
        <dbReference type="ARBA" id="ARBA00047317"/>
    </source>
</evidence>
<protein>
    <recommendedName>
        <fullName evidence="6 13">Molybdopterin molybdenumtransferase</fullName>
        <ecNumber evidence="5 13">2.10.1.1</ecNumber>
    </recommendedName>
</protein>
<dbReference type="EC" id="2.10.1.1" evidence="5 13"/>
<evidence type="ECO:0000313" key="15">
    <source>
        <dbReference type="EMBL" id="KNF08758.1"/>
    </source>
</evidence>
<comment type="similarity">
    <text evidence="4 13">Belongs to the MoeA family.</text>
</comment>
<evidence type="ECO:0000256" key="1">
    <source>
        <dbReference type="ARBA" id="ARBA00001946"/>
    </source>
</evidence>
<comment type="cofactor">
    <cofactor evidence="1 13">
        <name>Mg(2+)</name>
        <dbReference type="ChEBI" id="CHEBI:18420"/>
    </cofactor>
</comment>
<dbReference type="FunFam" id="3.40.980.10:FF:000004">
    <property type="entry name" value="Molybdopterin molybdenumtransferase"/>
    <property type="match status" value="1"/>
</dbReference>
<dbReference type="STRING" id="1503.CLPU_5c00650"/>
<dbReference type="GO" id="GO:0005829">
    <property type="term" value="C:cytosol"/>
    <property type="evidence" value="ECO:0007669"/>
    <property type="project" value="TreeGrafter"/>
</dbReference>
<dbReference type="UniPathway" id="UPA00344"/>
<comment type="catalytic activity">
    <reaction evidence="12">
        <text>adenylyl-molybdopterin + molybdate = Mo-molybdopterin + AMP + H(+)</text>
        <dbReference type="Rhea" id="RHEA:35047"/>
        <dbReference type="ChEBI" id="CHEBI:15378"/>
        <dbReference type="ChEBI" id="CHEBI:36264"/>
        <dbReference type="ChEBI" id="CHEBI:62727"/>
        <dbReference type="ChEBI" id="CHEBI:71302"/>
        <dbReference type="ChEBI" id="CHEBI:456215"/>
        <dbReference type="EC" id="2.10.1.1"/>
    </reaction>
</comment>
<dbReference type="Pfam" id="PF03453">
    <property type="entry name" value="MoeA_N"/>
    <property type="match status" value="1"/>
</dbReference>
<dbReference type="RefSeq" id="WP_050354858.1">
    <property type="nucleotide sequence ID" value="NZ_LGSS01000005.1"/>
</dbReference>
<reference evidence="16" key="1">
    <citation type="submission" date="2015-07" db="EMBL/GenBank/DDBJ databases">
        <title>Draft genome sequence of the purine-degrading Gottschalkia purinilyticum DSM 1384 (formerly Clostridium purinilyticum).</title>
        <authorList>
            <person name="Poehlein A."/>
            <person name="Schiel-Bengelsdorf B."/>
            <person name="Bengelsdorf F.R."/>
            <person name="Daniel R."/>
            <person name="Duerre P."/>
        </authorList>
    </citation>
    <scope>NUCLEOTIDE SEQUENCE [LARGE SCALE GENOMIC DNA]</scope>
    <source>
        <strain evidence="16">DSM 1384</strain>
    </source>
</reference>
<dbReference type="NCBIfam" id="TIGR00177">
    <property type="entry name" value="molyb_syn"/>
    <property type="match status" value="1"/>
</dbReference>
<keyword evidence="9 13" id="KW-0479">Metal-binding</keyword>
<dbReference type="InterPro" id="IPR038987">
    <property type="entry name" value="MoeA-like"/>
</dbReference>
<dbReference type="CDD" id="cd00887">
    <property type="entry name" value="MoeA"/>
    <property type="match status" value="1"/>
</dbReference>
<dbReference type="PANTHER" id="PTHR10192">
    <property type="entry name" value="MOLYBDOPTERIN BIOSYNTHESIS PROTEIN"/>
    <property type="match status" value="1"/>
</dbReference>
<dbReference type="Pfam" id="PF03454">
    <property type="entry name" value="MoeA_C"/>
    <property type="match status" value="1"/>
</dbReference>
<comment type="function">
    <text evidence="2 13">Catalyzes the insertion of molybdate into adenylated molybdopterin with the concomitant release of AMP.</text>
</comment>
<gene>
    <name evidence="15" type="ORF">CLPU_5c00650</name>
</gene>
<keyword evidence="10 13" id="KW-0460">Magnesium</keyword>
<dbReference type="Gene3D" id="2.40.340.10">
    <property type="entry name" value="MoeA, C-terminal, domain IV"/>
    <property type="match status" value="1"/>
</dbReference>
<organism evidence="15 16">
    <name type="scientific">Gottschalkia purinilytica</name>
    <name type="common">Clostridium purinilyticum</name>
    <dbReference type="NCBI Taxonomy" id="1503"/>
    <lineage>
        <taxon>Bacteria</taxon>
        <taxon>Bacillati</taxon>
        <taxon>Bacillota</taxon>
        <taxon>Tissierellia</taxon>
        <taxon>Tissierellales</taxon>
        <taxon>Gottschalkiaceae</taxon>
        <taxon>Gottschalkia</taxon>
    </lineage>
</organism>
<evidence type="ECO:0000259" key="14">
    <source>
        <dbReference type="SMART" id="SM00852"/>
    </source>
</evidence>
<dbReference type="NCBIfam" id="NF045515">
    <property type="entry name" value="Glp_gephyrin"/>
    <property type="match status" value="1"/>
</dbReference>
<keyword evidence="7 13" id="KW-0500">Molybdenum</keyword>
<name>A0A0L0WB78_GOTPU</name>
<evidence type="ECO:0000313" key="16">
    <source>
        <dbReference type="Proteomes" id="UP000037267"/>
    </source>
</evidence>
<evidence type="ECO:0000256" key="10">
    <source>
        <dbReference type="ARBA" id="ARBA00022842"/>
    </source>
</evidence>
<dbReference type="InterPro" id="IPR005111">
    <property type="entry name" value="MoeA_C_domain_IV"/>
</dbReference>
<dbReference type="GO" id="GO:0006777">
    <property type="term" value="P:Mo-molybdopterin cofactor biosynthetic process"/>
    <property type="evidence" value="ECO:0007669"/>
    <property type="project" value="UniProtKB-UniRule"/>
</dbReference>